<dbReference type="Proteomes" id="UP000887013">
    <property type="component" value="Unassembled WGS sequence"/>
</dbReference>
<proteinExistence type="predicted"/>
<evidence type="ECO:0000313" key="1">
    <source>
        <dbReference type="EMBL" id="GFT69072.1"/>
    </source>
</evidence>
<dbReference type="AlphaFoldDB" id="A0A8X6PIG2"/>
<organism evidence="1 2">
    <name type="scientific">Nephila pilipes</name>
    <name type="common">Giant wood spider</name>
    <name type="synonym">Nephila maculata</name>
    <dbReference type="NCBI Taxonomy" id="299642"/>
    <lineage>
        <taxon>Eukaryota</taxon>
        <taxon>Metazoa</taxon>
        <taxon>Ecdysozoa</taxon>
        <taxon>Arthropoda</taxon>
        <taxon>Chelicerata</taxon>
        <taxon>Arachnida</taxon>
        <taxon>Araneae</taxon>
        <taxon>Araneomorphae</taxon>
        <taxon>Entelegynae</taxon>
        <taxon>Araneoidea</taxon>
        <taxon>Nephilidae</taxon>
        <taxon>Nephila</taxon>
    </lineage>
</organism>
<protein>
    <submittedName>
        <fullName evidence="1">Uncharacterized protein</fullName>
    </submittedName>
</protein>
<dbReference type="EMBL" id="BMAW01020616">
    <property type="protein sequence ID" value="GFT69072.1"/>
    <property type="molecule type" value="Genomic_DNA"/>
</dbReference>
<dbReference type="OrthoDB" id="10017160at2759"/>
<name>A0A8X6PIG2_NEPPI</name>
<comment type="caution">
    <text evidence="1">The sequence shown here is derived from an EMBL/GenBank/DDBJ whole genome shotgun (WGS) entry which is preliminary data.</text>
</comment>
<sequence>MSAAAQKGWVSLVQEMLEKYIQILSKAVNIYTGGRIMDSMHMTETKQQSTVWVFQMRQNQQNVRKKHIETNGACFFGINGHQWQQWR</sequence>
<keyword evidence="2" id="KW-1185">Reference proteome</keyword>
<accession>A0A8X6PIG2</accession>
<evidence type="ECO:0000313" key="2">
    <source>
        <dbReference type="Proteomes" id="UP000887013"/>
    </source>
</evidence>
<gene>
    <name evidence="1" type="ORF">NPIL_614171</name>
</gene>
<reference evidence="1" key="1">
    <citation type="submission" date="2020-08" db="EMBL/GenBank/DDBJ databases">
        <title>Multicomponent nature underlies the extraordinary mechanical properties of spider dragline silk.</title>
        <authorList>
            <person name="Kono N."/>
            <person name="Nakamura H."/>
            <person name="Mori M."/>
            <person name="Yoshida Y."/>
            <person name="Ohtoshi R."/>
            <person name="Malay A.D."/>
            <person name="Moran D.A.P."/>
            <person name="Tomita M."/>
            <person name="Numata K."/>
            <person name="Arakawa K."/>
        </authorList>
    </citation>
    <scope>NUCLEOTIDE SEQUENCE</scope>
</reference>